<dbReference type="Pfam" id="PF18871">
    <property type="entry name" value="HEPN_Toprim_N"/>
    <property type="match status" value="1"/>
</dbReference>
<keyword evidence="3" id="KW-1185">Reference proteome</keyword>
<protein>
    <recommendedName>
        <fullName evidence="1">HEPN/Toprim N-terminal domain-containing protein</fullName>
    </recommendedName>
</protein>
<sequence length="217" mass="25063">MSTPITLTVGNIELTYNTRYIGMDHGMLFQERDRQRRRHPSVNYDYYAQHPEEDVTQSEMCFCRTLDSMVSRLELLGYTLRTVKADYEIQSALDRDRYAGAEGDGAPVRRDRLTFEQFASFIRAHAVRDLEDEYNDSYDAEYAQGRGRFASEPSVTLLPEGDPERDRSGYSERSHFGSLIGFLHPYSVLRILAENPANLDLEVVWDYGVDVRTELTH</sequence>
<dbReference type="Proteomes" id="UP000494120">
    <property type="component" value="Unassembled WGS sequence"/>
</dbReference>
<name>A0ABY6XMA7_9BURK</name>
<feature type="domain" description="HEPN/Toprim N-terminal" evidence="1">
    <location>
        <begin position="1"/>
        <end position="212"/>
    </location>
</feature>
<dbReference type="RefSeq" id="WP_174956574.1">
    <property type="nucleotide sequence ID" value="NZ_CABVQG010000005.1"/>
</dbReference>
<accession>A0ABY6XMA7</accession>
<dbReference type="InterPro" id="IPR041487">
    <property type="entry name" value="HEPN/Toprim-NTD1"/>
</dbReference>
<reference evidence="2 3" key="1">
    <citation type="submission" date="2019-09" db="EMBL/GenBank/DDBJ databases">
        <authorList>
            <person name="Depoorter E."/>
        </authorList>
    </citation>
    <scope>NUCLEOTIDE SEQUENCE [LARGE SCALE GENOMIC DNA]</scope>
    <source>
        <strain evidence="2 3">R-17378</strain>
    </source>
</reference>
<evidence type="ECO:0000313" key="2">
    <source>
        <dbReference type="EMBL" id="VWC56474.1"/>
    </source>
</evidence>
<dbReference type="EMBL" id="CABVQG010000005">
    <property type="protein sequence ID" value="VWC56474.1"/>
    <property type="molecule type" value="Genomic_DNA"/>
</dbReference>
<gene>
    <name evidence="2" type="ORF">BLA17378_01628</name>
</gene>
<evidence type="ECO:0000259" key="1">
    <source>
        <dbReference type="Pfam" id="PF18871"/>
    </source>
</evidence>
<evidence type="ECO:0000313" key="3">
    <source>
        <dbReference type="Proteomes" id="UP000494120"/>
    </source>
</evidence>
<comment type="caution">
    <text evidence="2">The sequence shown here is derived from an EMBL/GenBank/DDBJ whole genome shotgun (WGS) entry which is preliminary data.</text>
</comment>
<organism evidence="2 3">
    <name type="scientific">Burkholderia aenigmatica</name>
    <dbReference type="NCBI Taxonomy" id="2015348"/>
    <lineage>
        <taxon>Bacteria</taxon>
        <taxon>Pseudomonadati</taxon>
        <taxon>Pseudomonadota</taxon>
        <taxon>Betaproteobacteria</taxon>
        <taxon>Burkholderiales</taxon>
        <taxon>Burkholderiaceae</taxon>
        <taxon>Burkholderia</taxon>
        <taxon>Burkholderia cepacia complex</taxon>
    </lineage>
</organism>
<proteinExistence type="predicted"/>